<sequence length="382" mass="43752">MRSNYRSVYIAFDQFPSFKGAATHITQMVSQLQTDFPDTLLLTLPGKTIESVQGSYDHFPIKVEETNFLKRASLFSHEVNNILSNQYNMIFGHFRDIWGGMAVLNHKHIIPVFEVNGLPSIELPYRYPSISRDTLKKVEALEQTCLLKSELIICPSQTIRKYLEQRGVQAEKIEVVTNGADIPIKNPQAENLPENYMIYFGALQPWQGVDVLIKSLTYLRDKEDFYLVICSSHKEKFARPLKKLAEKLDVSSRIIWKDQLEKNELNVMIQHARFSVAPLIECSRNLKQGCSPLKIFESLANGTPVIASDLPVVREIVVSDVEAKLFRAGRPADLAKCIRILLDNPDFLETLSTNGIEKIRVQFTWEKIRQRMSGIYEKLLVY</sequence>
<proteinExistence type="predicted"/>
<keyword evidence="1 4" id="KW-0808">Transferase</keyword>
<dbReference type="SUPFAM" id="SSF53756">
    <property type="entry name" value="UDP-Glycosyltransferase/glycogen phosphorylase"/>
    <property type="match status" value="1"/>
</dbReference>
<keyword evidence="4" id="KW-0328">Glycosyltransferase</keyword>
<evidence type="ECO:0000259" key="2">
    <source>
        <dbReference type="Pfam" id="PF00534"/>
    </source>
</evidence>
<dbReference type="Proteomes" id="UP001172082">
    <property type="component" value="Unassembled WGS sequence"/>
</dbReference>
<dbReference type="InterPro" id="IPR001296">
    <property type="entry name" value="Glyco_trans_1"/>
</dbReference>
<dbReference type="InterPro" id="IPR028098">
    <property type="entry name" value="Glyco_trans_4-like_N"/>
</dbReference>
<comment type="caution">
    <text evidence="4">The sequence shown here is derived from an EMBL/GenBank/DDBJ whole genome shotgun (WGS) entry which is preliminary data.</text>
</comment>
<accession>A0ABT8KSF3</accession>
<feature type="domain" description="Glycosyl transferase family 1" evidence="2">
    <location>
        <begin position="185"/>
        <end position="357"/>
    </location>
</feature>
<dbReference type="Pfam" id="PF13439">
    <property type="entry name" value="Glyco_transf_4"/>
    <property type="match status" value="1"/>
</dbReference>
<reference evidence="4" key="1">
    <citation type="submission" date="2023-06" db="EMBL/GenBank/DDBJ databases">
        <title>Genomic of Parafulvivirga corallium.</title>
        <authorList>
            <person name="Wang G."/>
        </authorList>
    </citation>
    <scope>NUCLEOTIDE SEQUENCE</scope>
    <source>
        <strain evidence="4">BMA10</strain>
    </source>
</reference>
<dbReference type="PANTHER" id="PTHR46401:SF2">
    <property type="entry name" value="GLYCOSYLTRANSFERASE WBBK-RELATED"/>
    <property type="match status" value="1"/>
</dbReference>
<protein>
    <submittedName>
        <fullName evidence="4">Glycosyltransferase</fullName>
        <ecNumber evidence="4">2.4.-.-</ecNumber>
    </submittedName>
</protein>
<dbReference type="PANTHER" id="PTHR46401">
    <property type="entry name" value="GLYCOSYLTRANSFERASE WBBK-RELATED"/>
    <property type="match status" value="1"/>
</dbReference>
<evidence type="ECO:0000256" key="1">
    <source>
        <dbReference type="ARBA" id="ARBA00022679"/>
    </source>
</evidence>
<dbReference type="Gene3D" id="3.40.50.2000">
    <property type="entry name" value="Glycogen Phosphorylase B"/>
    <property type="match status" value="2"/>
</dbReference>
<evidence type="ECO:0000313" key="4">
    <source>
        <dbReference type="EMBL" id="MDN5203664.1"/>
    </source>
</evidence>
<dbReference type="EMBL" id="JAUJEA010000008">
    <property type="protein sequence ID" value="MDN5203664.1"/>
    <property type="molecule type" value="Genomic_DNA"/>
</dbReference>
<name>A0ABT8KSF3_9BACT</name>
<dbReference type="EC" id="2.4.-.-" evidence="4"/>
<dbReference type="CDD" id="cd03801">
    <property type="entry name" value="GT4_PimA-like"/>
    <property type="match status" value="1"/>
</dbReference>
<keyword evidence="5" id="KW-1185">Reference proteome</keyword>
<evidence type="ECO:0000259" key="3">
    <source>
        <dbReference type="Pfam" id="PF13439"/>
    </source>
</evidence>
<dbReference type="RefSeq" id="WP_346753687.1">
    <property type="nucleotide sequence ID" value="NZ_JAUJEA010000008.1"/>
</dbReference>
<feature type="domain" description="Glycosyltransferase subfamily 4-like N-terminal" evidence="3">
    <location>
        <begin position="20"/>
        <end position="181"/>
    </location>
</feature>
<dbReference type="Pfam" id="PF00534">
    <property type="entry name" value="Glycos_transf_1"/>
    <property type="match status" value="1"/>
</dbReference>
<organism evidence="4 5">
    <name type="scientific">Splendidivirga corallicola</name>
    <dbReference type="NCBI Taxonomy" id="3051826"/>
    <lineage>
        <taxon>Bacteria</taxon>
        <taxon>Pseudomonadati</taxon>
        <taxon>Bacteroidota</taxon>
        <taxon>Cytophagia</taxon>
        <taxon>Cytophagales</taxon>
        <taxon>Splendidivirgaceae</taxon>
        <taxon>Splendidivirga</taxon>
    </lineage>
</organism>
<evidence type="ECO:0000313" key="5">
    <source>
        <dbReference type="Proteomes" id="UP001172082"/>
    </source>
</evidence>
<dbReference type="GO" id="GO:0016757">
    <property type="term" value="F:glycosyltransferase activity"/>
    <property type="evidence" value="ECO:0007669"/>
    <property type="project" value="UniProtKB-KW"/>
</dbReference>
<gene>
    <name evidence="4" type="ORF">QQ008_19905</name>
</gene>